<dbReference type="CDD" id="cd00102">
    <property type="entry name" value="IPT"/>
    <property type="match status" value="1"/>
</dbReference>
<dbReference type="Pfam" id="PF01833">
    <property type="entry name" value="TIG"/>
    <property type="match status" value="2"/>
</dbReference>
<dbReference type="PANTHER" id="PTHR22625">
    <property type="entry name" value="PLEXIN"/>
    <property type="match status" value="1"/>
</dbReference>
<feature type="non-terminal residue" evidence="2">
    <location>
        <position position="208"/>
    </location>
</feature>
<feature type="domain" description="IPT/TIG" evidence="1">
    <location>
        <begin position="18"/>
        <end position="90"/>
    </location>
</feature>
<dbReference type="SUPFAM" id="SSF81296">
    <property type="entry name" value="E set domains"/>
    <property type="match status" value="2"/>
</dbReference>
<gene>
    <name evidence="2" type="ORF">S01H1_81527</name>
</gene>
<dbReference type="InterPro" id="IPR031148">
    <property type="entry name" value="Plexin"/>
</dbReference>
<accession>X0Z480</accession>
<name>X0Z480_9ZZZZ</name>
<dbReference type="InterPro" id="IPR014756">
    <property type="entry name" value="Ig_E-set"/>
</dbReference>
<dbReference type="AlphaFoldDB" id="X0Z480"/>
<reference evidence="2" key="1">
    <citation type="journal article" date="2014" name="Front. Microbiol.">
        <title>High frequency of phylogenetically diverse reductive dehalogenase-homologous genes in deep subseafloor sedimentary metagenomes.</title>
        <authorList>
            <person name="Kawai M."/>
            <person name="Futagami T."/>
            <person name="Toyoda A."/>
            <person name="Takaki Y."/>
            <person name="Nishi S."/>
            <person name="Hori S."/>
            <person name="Arai W."/>
            <person name="Tsubouchi T."/>
            <person name="Morono Y."/>
            <person name="Uchiyama I."/>
            <person name="Ito T."/>
            <person name="Fujiyama A."/>
            <person name="Inagaki F."/>
            <person name="Takami H."/>
        </authorList>
    </citation>
    <scope>NUCLEOTIDE SEQUENCE</scope>
    <source>
        <strain evidence="2">Expedition CK06-06</strain>
    </source>
</reference>
<sequence>DCGPGTLQLGFTYDAIIVQSISPSTGLKTGGTFVTIVGRGFRPDCTVRIGDENDESVTVDCLWWQYVSYSTMYAITPPYPKGGDFDVIVRDSYGVEGILDKGFHYRSEPVLTSVTPTTGPMKGGFMVTVWGDDFLPGATMYIGSGCKWVSLVCGAFFCVVKGMLEPTPPGVYDVIVSNLDGGTGTLVDGFTVYTGYCYESVGSGNWDV</sequence>
<dbReference type="PANTHER" id="PTHR22625:SF70">
    <property type="entry name" value="PLEXIN A, ISOFORM A"/>
    <property type="match status" value="1"/>
</dbReference>
<dbReference type="EMBL" id="BARS01055174">
    <property type="protein sequence ID" value="GAG43361.1"/>
    <property type="molecule type" value="Genomic_DNA"/>
</dbReference>
<evidence type="ECO:0000313" key="2">
    <source>
        <dbReference type="EMBL" id="GAG43361.1"/>
    </source>
</evidence>
<feature type="domain" description="IPT/TIG" evidence="1">
    <location>
        <begin position="109"/>
        <end position="144"/>
    </location>
</feature>
<proteinExistence type="predicted"/>
<dbReference type="InterPro" id="IPR013783">
    <property type="entry name" value="Ig-like_fold"/>
</dbReference>
<dbReference type="CDD" id="cd00603">
    <property type="entry name" value="IPT_PCSR"/>
    <property type="match status" value="1"/>
</dbReference>
<dbReference type="InterPro" id="IPR002909">
    <property type="entry name" value="IPT_dom"/>
</dbReference>
<dbReference type="GO" id="GO:0017154">
    <property type="term" value="F:semaphorin receptor activity"/>
    <property type="evidence" value="ECO:0007669"/>
    <property type="project" value="InterPro"/>
</dbReference>
<protein>
    <recommendedName>
        <fullName evidence="1">IPT/TIG domain-containing protein</fullName>
    </recommendedName>
</protein>
<dbReference type="Gene3D" id="2.60.40.10">
    <property type="entry name" value="Immunoglobulins"/>
    <property type="match status" value="2"/>
</dbReference>
<comment type="caution">
    <text evidence="2">The sequence shown here is derived from an EMBL/GenBank/DDBJ whole genome shotgun (WGS) entry which is preliminary data.</text>
</comment>
<organism evidence="2">
    <name type="scientific">marine sediment metagenome</name>
    <dbReference type="NCBI Taxonomy" id="412755"/>
    <lineage>
        <taxon>unclassified sequences</taxon>
        <taxon>metagenomes</taxon>
        <taxon>ecological metagenomes</taxon>
    </lineage>
</organism>
<evidence type="ECO:0000259" key="1">
    <source>
        <dbReference type="Pfam" id="PF01833"/>
    </source>
</evidence>
<feature type="non-terminal residue" evidence="2">
    <location>
        <position position="1"/>
    </location>
</feature>